<keyword evidence="4" id="KW-0472">Membrane</keyword>
<organism evidence="6 7">
    <name type="scientific">Lottia gigantea</name>
    <name type="common">Giant owl limpet</name>
    <dbReference type="NCBI Taxonomy" id="225164"/>
    <lineage>
        <taxon>Eukaryota</taxon>
        <taxon>Metazoa</taxon>
        <taxon>Spiralia</taxon>
        <taxon>Lophotrochozoa</taxon>
        <taxon>Mollusca</taxon>
        <taxon>Gastropoda</taxon>
        <taxon>Patellogastropoda</taxon>
        <taxon>Lottioidea</taxon>
        <taxon>Lottiidae</taxon>
        <taxon>Lottia</taxon>
    </lineage>
</organism>
<dbReference type="InterPro" id="IPR023415">
    <property type="entry name" value="LDLR_class-A_CS"/>
</dbReference>
<dbReference type="SUPFAM" id="SSF57424">
    <property type="entry name" value="LDL receptor-like module"/>
    <property type="match status" value="2"/>
</dbReference>
<dbReference type="GeneID" id="20249832"/>
<dbReference type="SUPFAM" id="SSF49854">
    <property type="entry name" value="Spermadhesin, CUB domain"/>
    <property type="match status" value="2"/>
</dbReference>
<evidence type="ECO:0000256" key="2">
    <source>
        <dbReference type="PROSITE-ProRule" id="PRU00059"/>
    </source>
</evidence>
<keyword evidence="1 3" id="KW-1015">Disulfide bond</keyword>
<dbReference type="PROSITE" id="PS01180">
    <property type="entry name" value="CUB"/>
    <property type="match status" value="1"/>
</dbReference>
<dbReference type="CTD" id="20249832"/>
<dbReference type="HOGENOM" id="CLU_650983_0_0_1"/>
<dbReference type="PROSITE" id="PS50068">
    <property type="entry name" value="LDLRA_2"/>
    <property type="match status" value="2"/>
</dbReference>
<comment type="caution">
    <text evidence="3">Lacks conserved residue(s) required for the propagation of feature annotation.</text>
</comment>
<sequence length="422" mass="47578">MSNTSTVDTPRKFKIQFQILDKYELKVGHVDENLGASVGWVKSPNFPNGYAMNGETFSFLLQNLDPYGHVRVVFDDWDIAPDSQVKVYDGLNIDSPSIVLNLNNRPVILSESNTIFIVFNTGTSKLPCCQYSGFKAAYQFVSEKVWTEQPVTDCSKIYPMKSGGTIEFSGLASAFPTYFDCVWIIKREIKTDNQPDGVVLRIGEVLLGDGWIQYSKSNNLEIRDGVTSEGKLLNKYTYENLSDVSPISTTSNGFYIRLRGSFYSTDKLNFIYTTYKNVTQEGCPGYYDFLCSNLLCIDQELMCDRVNHCGDGSDEIPILDCSASALWKLSFKWSVPDFIGELSTIKSIKTERPCYRGFMCVSGRECIAKSKRCDGIRNCIDGSDEHRCYARAANSSQHNFQLNSLLILILLLLLFINKYVIC</sequence>
<dbReference type="PRINTS" id="PR00261">
    <property type="entry name" value="LDLRECEPTOR"/>
</dbReference>
<keyword evidence="7" id="KW-1185">Reference proteome</keyword>
<accession>V4BDH0</accession>
<dbReference type="PANTHER" id="PTHR24652:SF69">
    <property type="entry name" value="CUB DOMAIN-CONTAINING PROTEIN"/>
    <property type="match status" value="1"/>
</dbReference>
<evidence type="ECO:0000313" key="6">
    <source>
        <dbReference type="EMBL" id="ESO86584.1"/>
    </source>
</evidence>
<reference evidence="6 7" key="1">
    <citation type="journal article" date="2013" name="Nature">
        <title>Insights into bilaterian evolution from three spiralian genomes.</title>
        <authorList>
            <person name="Simakov O."/>
            <person name="Marletaz F."/>
            <person name="Cho S.J."/>
            <person name="Edsinger-Gonzales E."/>
            <person name="Havlak P."/>
            <person name="Hellsten U."/>
            <person name="Kuo D.H."/>
            <person name="Larsson T."/>
            <person name="Lv J."/>
            <person name="Arendt D."/>
            <person name="Savage R."/>
            <person name="Osoegawa K."/>
            <person name="de Jong P."/>
            <person name="Grimwood J."/>
            <person name="Chapman J.A."/>
            <person name="Shapiro H."/>
            <person name="Aerts A."/>
            <person name="Otillar R.P."/>
            <person name="Terry A.Y."/>
            <person name="Boore J.L."/>
            <person name="Grigoriev I.V."/>
            <person name="Lindberg D.R."/>
            <person name="Seaver E.C."/>
            <person name="Weisblat D.A."/>
            <person name="Putnam N.H."/>
            <person name="Rokhsar D.S."/>
        </authorList>
    </citation>
    <scope>NUCLEOTIDE SEQUENCE [LARGE SCALE GENOMIC DNA]</scope>
</reference>
<dbReference type="Gene3D" id="2.60.120.290">
    <property type="entry name" value="Spermadhesin, CUB domain"/>
    <property type="match status" value="2"/>
</dbReference>
<dbReference type="AlphaFoldDB" id="V4BDH0"/>
<dbReference type="InterPro" id="IPR036055">
    <property type="entry name" value="LDL_receptor-like_sf"/>
</dbReference>
<dbReference type="KEGG" id="lgi:LOTGIDRAFT_235372"/>
<gene>
    <name evidence="6" type="ORF">LOTGIDRAFT_235372</name>
</gene>
<dbReference type="PANTHER" id="PTHR24652">
    <property type="entry name" value="LOW-DENSITY LIPOPROTEIN RECEPTOR CLASS A DOMAIN-CONTAINING PROTEIN 2"/>
    <property type="match status" value="1"/>
</dbReference>
<evidence type="ECO:0000256" key="3">
    <source>
        <dbReference type="PROSITE-ProRule" id="PRU00124"/>
    </source>
</evidence>
<dbReference type="Pfam" id="PF00057">
    <property type="entry name" value="Ldl_recept_a"/>
    <property type="match status" value="2"/>
</dbReference>
<dbReference type="PROSITE" id="PS01209">
    <property type="entry name" value="LDLRA_1"/>
    <property type="match status" value="1"/>
</dbReference>
<feature type="disulfide bond" evidence="2">
    <location>
        <begin position="154"/>
        <end position="181"/>
    </location>
</feature>
<keyword evidence="4" id="KW-0812">Transmembrane</keyword>
<proteinExistence type="predicted"/>
<dbReference type="CDD" id="cd00112">
    <property type="entry name" value="LDLa"/>
    <property type="match status" value="2"/>
</dbReference>
<evidence type="ECO:0000256" key="1">
    <source>
        <dbReference type="ARBA" id="ARBA00023157"/>
    </source>
</evidence>
<dbReference type="CDD" id="cd00041">
    <property type="entry name" value="CUB"/>
    <property type="match status" value="1"/>
</dbReference>
<feature type="domain" description="CUB" evidence="5">
    <location>
        <begin position="154"/>
        <end position="278"/>
    </location>
</feature>
<dbReference type="SMART" id="SM00042">
    <property type="entry name" value="CUB"/>
    <property type="match status" value="2"/>
</dbReference>
<dbReference type="InterPro" id="IPR000859">
    <property type="entry name" value="CUB_dom"/>
</dbReference>
<dbReference type="SMART" id="SM00192">
    <property type="entry name" value="LDLa"/>
    <property type="match status" value="2"/>
</dbReference>
<dbReference type="OrthoDB" id="19606at2759"/>
<dbReference type="Proteomes" id="UP000030746">
    <property type="component" value="Unassembled WGS sequence"/>
</dbReference>
<evidence type="ECO:0000256" key="4">
    <source>
        <dbReference type="SAM" id="Phobius"/>
    </source>
</evidence>
<dbReference type="InterPro" id="IPR002172">
    <property type="entry name" value="LDrepeatLR_classA_rpt"/>
</dbReference>
<protein>
    <recommendedName>
        <fullName evidence="5">CUB domain-containing protein</fullName>
    </recommendedName>
</protein>
<keyword evidence="4" id="KW-1133">Transmembrane helix</keyword>
<evidence type="ECO:0000259" key="5">
    <source>
        <dbReference type="PROSITE" id="PS01180"/>
    </source>
</evidence>
<dbReference type="RefSeq" id="XP_009062817.1">
    <property type="nucleotide sequence ID" value="XM_009064569.1"/>
</dbReference>
<dbReference type="EMBL" id="KB203049">
    <property type="protein sequence ID" value="ESO86584.1"/>
    <property type="molecule type" value="Genomic_DNA"/>
</dbReference>
<dbReference type="InterPro" id="IPR042333">
    <property type="entry name" value="LRAD2/Mig-13-like"/>
</dbReference>
<dbReference type="Gene3D" id="4.10.400.10">
    <property type="entry name" value="Low-density Lipoprotein Receptor"/>
    <property type="match status" value="2"/>
</dbReference>
<feature type="transmembrane region" description="Helical" evidence="4">
    <location>
        <begin position="400"/>
        <end position="421"/>
    </location>
</feature>
<feature type="disulfide bond" evidence="3">
    <location>
        <begin position="354"/>
        <end position="366"/>
    </location>
</feature>
<evidence type="ECO:0000313" key="7">
    <source>
        <dbReference type="Proteomes" id="UP000030746"/>
    </source>
</evidence>
<feature type="disulfide bond" evidence="3">
    <location>
        <begin position="373"/>
        <end position="388"/>
    </location>
</feature>
<name>V4BDH0_LOTGI</name>
<dbReference type="InterPro" id="IPR035914">
    <property type="entry name" value="Sperma_CUB_dom_sf"/>
</dbReference>
<feature type="disulfide bond" evidence="3">
    <location>
        <begin position="291"/>
        <end position="309"/>
    </location>
</feature>